<gene>
    <name evidence="2" type="ORF">PACLA_8A037917</name>
</gene>
<sequence length="249" mass="27395">MSTESGMGSSRRNNSGAELANTTLVFQTDAAVNRDSLDHTEEQNNTAATMGRTQGSSSAQQSDASCLSDILESYEAQGISAAATSIIVSSWRPSSGDPVLENYTKATLTDGRHTVLYEKGAGYSTMNTARSALSCLVAPIDNYPMGAHLTVRRFLKGIFQLRPATPRYHNIWDVQDVLHHLKTLVPITDITLKDLTLKLTMLIALVSAQRRQSIQLLNIDYMVKDDTSYVFTIKDHIKQSRPGYTPPRI</sequence>
<proteinExistence type="predicted"/>
<dbReference type="PANTHER" id="PTHR35617:SF3">
    <property type="entry name" value="CORE-BINDING (CB) DOMAIN-CONTAINING PROTEIN"/>
    <property type="match status" value="1"/>
</dbReference>
<organism evidence="2 3">
    <name type="scientific">Paramuricea clavata</name>
    <name type="common">Red gorgonian</name>
    <name type="synonym">Violescent sea-whip</name>
    <dbReference type="NCBI Taxonomy" id="317549"/>
    <lineage>
        <taxon>Eukaryota</taxon>
        <taxon>Metazoa</taxon>
        <taxon>Cnidaria</taxon>
        <taxon>Anthozoa</taxon>
        <taxon>Octocorallia</taxon>
        <taxon>Malacalcyonacea</taxon>
        <taxon>Plexauridae</taxon>
        <taxon>Paramuricea</taxon>
    </lineage>
</organism>
<keyword evidence="3" id="KW-1185">Reference proteome</keyword>
<dbReference type="OrthoDB" id="5960276at2759"/>
<dbReference type="AlphaFoldDB" id="A0A7D9I9L8"/>
<reference evidence="2" key="1">
    <citation type="submission" date="2020-04" db="EMBL/GenBank/DDBJ databases">
        <authorList>
            <person name="Alioto T."/>
            <person name="Alioto T."/>
            <person name="Gomez Garrido J."/>
        </authorList>
    </citation>
    <scope>NUCLEOTIDE SEQUENCE</scope>
    <source>
        <strain evidence="2">A484AB</strain>
    </source>
</reference>
<accession>A0A7D9I9L8</accession>
<protein>
    <submittedName>
        <fullName evidence="2">Uncharacterized protein</fullName>
    </submittedName>
</protein>
<dbReference type="PANTHER" id="PTHR35617">
    <property type="entry name" value="PHAGE_INTEGRASE DOMAIN-CONTAINING PROTEIN"/>
    <property type="match status" value="1"/>
</dbReference>
<feature type="region of interest" description="Disordered" evidence="1">
    <location>
        <begin position="38"/>
        <end position="61"/>
    </location>
</feature>
<dbReference type="Proteomes" id="UP001152795">
    <property type="component" value="Unassembled WGS sequence"/>
</dbReference>
<evidence type="ECO:0000313" key="2">
    <source>
        <dbReference type="EMBL" id="CAB4001734.1"/>
    </source>
</evidence>
<evidence type="ECO:0000313" key="3">
    <source>
        <dbReference type="Proteomes" id="UP001152795"/>
    </source>
</evidence>
<comment type="caution">
    <text evidence="2">The sequence shown here is derived from an EMBL/GenBank/DDBJ whole genome shotgun (WGS) entry which is preliminary data.</text>
</comment>
<name>A0A7D9I9L8_PARCT</name>
<evidence type="ECO:0000256" key="1">
    <source>
        <dbReference type="SAM" id="MobiDB-lite"/>
    </source>
</evidence>
<feature type="compositionally biased region" description="Polar residues" evidence="1">
    <location>
        <begin position="43"/>
        <end position="55"/>
    </location>
</feature>
<dbReference type="EMBL" id="CACRXK020004165">
    <property type="protein sequence ID" value="CAB4001734.1"/>
    <property type="molecule type" value="Genomic_DNA"/>
</dbReference>